<evidence type="ECO:0008006" key="3">
    <source>
        <dbReference type="Google" id="ProtNLM"/>
    </source>
</evidence>
<accession>A0AAW2EB34</accession>
<evidence type="ECO:0000313" key="1">
    <source>
        <dbReference type="EMBL" id="KAL0099574.1"/>
    </source>
</evidence>
<dbReference type="AlphaFoldDB" id="A0AAW2EB34"/>
<keyword evidence="2" id="KW-1185">Reference proteome</keyword>
<name>A0AAW2EB34_9HYME</name>
<sequence length="154" mass="17999">MNLAQVDIVFLAEKKGEMKTMMVRLERCLRKKDLELNVEKTKIMKCMRSEASFTSYTRIKKIQWKWKEKGMEKVGVATTMFWNCRSRPEILEWPVQQGYADSAVSLCAYRTLPVIQGVPYLMTHPGDIGSFNYFEQKSPIPFFNLGVYLREINV</sequence>
<comment type="caution">
    <text evidence="1">The sequence shown here is derived from an EMBL/GenBank/DDBJ whole genome shotgun (WGS) entry which is preliminary data.</text>
</comment>
<reference evidence="1 2" key="1">
    <citation type="submission" date="2023-03" db="EMBL/GenBank/DDBJ databases">
        <title>High recombination rates correlate with genetic variation in Cardiocondyla obscurior ants.</title>
        <authorList>
            <person name="Errbii M."/>
        </authorList>
    </citation>
    <scope>NUCLEOTIDE SEQUENCE [LARGE SCALE GENOMIC DNA]</scope>
    <source>
        <strain evidence="1">Alpha-2009</strain>
        <tissue evidence="1">Whole body</tissue>
    </source>
</reference>
<protein>
    <recommendedName>
        <fullName evidence="3">Reverse transcriptase domain-containing protein</fullName>
    </recommendedName>
</protein>
<dbReference type="EMBL" id="JADYXP020000027">
    <property type="protein sequence ID" value="KAL0099574.1"/>
    <property type="molecule type" value="Genomic_DNA"/>
</dbReference>
<dbReference type="Proteomes" id="UP001430953">
    <property type="component" value="Unassembled WGS sequence"/>
</dbReference>
<gene>
    <name evidence="1" type="ORF">PUN28_019766</name>
</gene>
<proteinExistence type="predicted"/>
<evidence type="ECO:0000313" key="2">
    <source>
        <dbReference type="Proteomes" id="UP001430953"/>
    </source>
</evidence>
<organism evidence="1 2">
    <name type="scientific">Cardiocondyla obscurior</name>
    <dbReference type="NCBI Taxonomy" id="286306"/>
    <lineage>
        <taxon>Eukaryota</taxon>
        <taxon>Metazoa</taxon>
        <taxon>Ecdysozoa</taxon>
        <taxon>Arthropoda</taxon>
        <taxon>Hexapoda</taxon>
        <taxon>Insecta</taxon>
        <taxon>Pterygota</taxon>
        <taxon>Neoptera</taxon>
        <taxon>Endopterygota</taxon>
        <taxon>Hymenoptera</taxon>
        <taxon>Apocrita</taxon>
        <taxon>Aculeata</taxon>
        <taxon>Formicoidea</taxon>
        <taxon>Formicidae</taxon>
        <taxon>Myrmicinae</taxon>
        <taxon>Cardiocondyla</taxon>
    </lineage>
</organism>